<dbReference type="Gene3D" id="1.25.40.10">
    <property type="entry name" value="Tetratricopeptide repeat domain"/>
    <property type="match status" value="2"/>
</dbReference>
<sequence>MRLLHRLPSGSFELSRFDDDHPPPYAILSHTWHVDQEVTQRDILAGTGTDKAGYDKIVFCGAQAVADGLEYFWVDSCCIDQSSSVELSTAINSMFRWYQRASKCYVYLSDVSADGPQDDQTWLDAFRRGRWFTRGWTLQELIAPSSVDFFSKEHTRLGSKVSLEQEIHKVTKIPVEVLRGQRLGERTVEERMSWAAHRITTVKEDKVYCLLGIFGVFLPLIYGEGVNYATVRLNEEIKKRQAGKGFQDLRQVSVFALLPFPRNERFVGRDDELHLLEQSLLTPSTHQRMIIYGLGGSGKSALALEFAYRTMTRYTKHFVFWVPAISQESFELAYKDIGIRLCLPGIDDDNADVKKLVKEALNAGTVGEWLMIVDNADDPAVILGTLTDDTGTARLDDYLSRSDKGRILFTSRNRKVAADLTLSRVLALEDMGKDEAKELLARRVMKQELVSDKIAIGELLELLTYLPLAIVQAAAFINSNGVSASDYLSLFRHASQEAELLSEEFEDAGRYRELDSTIARTWHISFEQIRTQDPLAAEYLSMIACFDRTNIPKSLLAFKGSLVQQVKAIGTLTGYAFITEHQQSVQGASEERLFDMHSLVHMASIWWLESHGEQATWASAAVERLLELVPLDGYERNASWTRYLPHAIHAAGIAVHGKEHETARATLFDHVGRCQIPLAQFSAAEASHRSALALRSSIFGPDHANTLVSKSQLAYALSAQGQYDTAEAMIRQIIVQSEKILGPDHSVTLFSMNTLATILTTLDKLEESEVVTRETLARNTKVYGDKHRNTLTNLNGLAILLRKQGKLDEAEAVVRQTLAQREQLFGPDHPDTLYSVTNLTKILLTYENYTKYEEAMSIGRQAMARREKVLGPDHMDTLSGLMDFATALHHTGIRYQDKRKLDEAEALTRQALTRYREVFGHEHHSTLAVLRHLIQQLQMSDKGAKAEVLARESLAVHEKALGCDHPDTCMSVYLLAYTLARLCLFDEARALFERACAQHSTIFGEEDAKTRSCRNEYAGMLAFQQQYSPKMTSKPSEGGKKMGTGKTSAIARQLAKLGIGNSRLSAR</sequence>
<dbReference type="OrthoDB" id="1658288at2759"/>
<accession>A0A8K0QY22</accession>
<dbReference type="AlphaFoldDB" id="A0A8K0QY22"/>
<dbReference type="SUPFAM" id="SSF48452">
    <property type="entry name" value="TPR-like"/>
    <property type="match status" value="3"/>
</dbReference>
<dbReference type="InterPro" id="IPR010730">
    <property type="entry name" value="HET"/>
</dbReference>
<dbReference type="SMART" id="SM00028">
    <property type="entry name" value="TPR"/>
    <property type="match status" value="4"/>
</dbReference>
<gene>
    <name evidence="3" type="ORF">FB567DRAFT_536017</name>
</gene>
<protein>
    <submittedName>
        <fullName evidence="3">Kinesin light chain 1</fullName>
    </submittedName>
</protein>
<keyword evidence="4" id="KW-1185">Reference proteome</keyword>
<evidence type="ECO:0000259" key="2">
    <source>
        <dbReference type="Pfam" id="PF06985"/>
    </source>
</evidence>
<dbReference type="InterPro" id="IPR027417">
    <property type="entry name" value="P-loop_NTPase"/>
</dbReference>
<dbReference type="Proteomes" id="UP000813461">
    <property type="component" value="Unassembled WGS sequence"/>
</dbReference>
<evidence type="ECO:0000313" key="4">
    <source>
        <dbReference type="Proteomes" id="UP000813461"/>
    </source>
</evidence>
<evidence type="ECO:0000313" key="3">
    <source>
        <dbReference type="EMBL" id="KAH7075013.1"/>
    </source>
</evidence>
<dbReference type="SUPFAM" id="SSF52540">
    <property type="entry name" value="P-loop containing nucleoside triphosphate hydrolases"/>
    <property type="match status" value="1"/>
</dbReference>
<proteinExistence type="predicted"/>
<dbReference type="PANTHER" id="PTHR10622">
    <property type="entry name" value="HET DOMAIN-CONTAINING PROTEIN"/>
    <property type="match status" value="1"/>
</dbReference>
<dbReference type="Pfam" id="PF06985">
    <property type="entry name" value="HET"/>
    <property type="match status" value="1"/>
</dbReference>
<dbReference type="EMBL" id="JAGMVJ010000020">
    <property type="protein sequence ID" value="KAH7075013.1"/>
    <property type="molecule type" value="Genomic_DNA"/>
</dbReference>
<dbReference type="InterPro" id="IPR002182">
    <property type="entry name" value="NB-ARC"/>
</dbReference>
<dbReference type="InterPro" id="IPR019734">
    <property type="entry name" value="TPR_rpt"/>
</dbReference>
<name>A0A8K0QY22_9PLEO</name>
<comment type="caution">
    <text evidence="3">The sequence shown here is derived from an EMBL/GenBank/DDBJ whole genome shotgun (WGS) entry which is preliminary data.</text>
</comment>
<dbReference type="InterPro" id="IPR011990">
    <property type="entry name" value="TPR-like_helical_dom_sf"/>
</dbReference>
<dbReference type="Pfam" id="PF13374">
    <property type="entry name" value="TPR_10"/>
    <property type="match status" value="3"/>
</dbReference>
<feature type="domain" description="Heterokaryon incompatibility" evidence="2">
    <location>
        <begin position="25"/>
        <end position="115"/>
    </location>
</feature>
<evidence type="ECO:0000259" key="1">
    <source>
        <dbReference type="Pfam" id="PF00931"/>
    </source>
</evidence>
<dbReference type="Pfam" id="PF13424">
    <property type="entry name" value="TPR_12"/>
    <property type="match status" value="2"/>
</dbReference>
<reference evidence="3" key="1">
    <citation type="journal article" date="2021" name="Nat. Commun.">
        <title>Genetic determinants of endophytism in the Arabidopsis root mycobiome.</title>
        <authorList>
            <person name="Mesny F."/>
            <person name="Miyauchi S."/>
            <person name="Thiergart T."/>
            <person name="Pickel B."/>
            <person name="Atanasova L."/>
            <person name="Karlsson M."/>
            <person name="Huettel B."/>
            <person name="Barry K.W."/>
            <person name="Haridas S."/>
            <person name="Chen C."/>
            <person name="Bauer D."/>
            <person name="Andreopoulos W."/>
            <person name="Pangilinan J."/>
            <person name="LaButti K."/>
            <person name="Riley R."/>
            <person name="Lipzen A."/>
            <person name="Clum A."/>
            <person name="Drula E."/>
            <person name="Henrissat B."/>
            <person name="Kohler A."/>
            <person name="Grigoriev I.V."/>
            <person name="Martin F.M."/>
            <person name="Hacquard S."/>
        </authorList>
    </citation>
    <scope>NUCLEOTIDE SEQUENCE</scope>
    <source>
        <strain evidence="3">MPI-SDFR-AT-0120</strain>
    </source>
</reference>
<dbReference type="Pfam" id="PF00931">
    <property type="entry name" value="NB-ARC"/>
    <property type="match status" value="1"/>
</dbReference>
<feature type="domain" description="NB-ARC" evidence="1">
    <location>
        <begin position="273"/>
        <end position="448"/>
    </location>
</feature>
<organism evidence="3 4">
    <name type="scientific">Paraphoma chrysanthemicola</name>
    <dbReference type="NCBI Taxonomy" id="798071"/>
    <lineage>
        <taxon>Eukaryota</taxon>
        <taxon>Fungi</taxon>
        <taxon>Dikarya</taxon>
        <taxon>Ascomycota</taxon>
        <taxon>Pezizomycotina</taxon>
        <taxon>Dothideomycetes</taxon>
        <taxon>Pleosporomycetidae</taxon>
        <taxon>Pleosporales</taxon>
        <taxon>Pleosporineae</taxon>
        <taxon>Phaeosphaeriaceae</taxon>
        <taxon>Paraphoma</taxon>
    </lineage>
</organism>
<dbReference type="GO" id="GO:0043531">
    <property type="term" value="F:ADP binding"/>
    <property type="evidence" value="ECO:0007669"/>
    <property type="project" value="InterPro"/>
</dbReference>
<dbReference type="PANTHER" id="PTHR10622:SF13">
    <property type="entry name" value="NACHT DOMAIN-CONTAINING PROTEIN"/>
    <property type="match status" value="1"/>
</dbReference>
<dbReference type="NCBIfam" id="NF040586">
    <property type="entry name" value="FxSxx_TPR"/>
    <property type="match status" value="1"/>
</dbReference>
<dbReference type="Gene3D" id="3.40.50.300">
    <property type="entry name" value="P-loop containing nucleotide triphosphate hydrolases"/>
    <property type="match status" value="1"/>
</dbReference>